<feature type="transmembrane region" description="Helical" evidence="1">
    <location>
        <begin position="188"/>
        <end position="216"/>
    </location>
</feature>
<keyword evidence="1" id="KW-0472">Membrane</keyword>
<dbReference type="InterPro" id="IPR043128">
    <property type="entry name" value="Rev_trsase/Diguanyl_cyclase"/>
</dbReference>
<dbReference type="PANTHER" id="PTHR46663:SF2">
    <property type="entry name" value="GGDEF DOMAIN-CONTAINING PROTEIN"/>
    <property type="match status" value="1"/>
</dbReference>
<dbReference type="PANTHER" id="PTHR46663">
    <property type="entry name" value="DIGUANYLATE CYCLASE DGCT-RELATED"/>
    <property type="match status" value="1"/>
</dbReference>
<dbReference type="NCBIfam" id="TIGR00254">
    <property type="entry name" value="GGDEF"/>
    <property type="match status" value="1"/>
</dbReference>
<reference evidence="3" key="1">
    <citation type="submission" date="2020-02" db="EMBL/GenBank/DDBJ databases">
        <authorList>
            <person name="Meier V. D."/>
        </authorList>
    </citation>
    <scope>NUCLEOTIDE SEQUENCE</scope>
    <source>
        <strain evidence="3">AVDCRST_MAG93</strain>
    </source>
</reference>
<proteinExistence type="predicted"/>
<dbReference type="InterPro" id="IPR029787">
    <property type="entry name" value="Nucleotide_cyclase"/>
</dbReference>
<dbReference type="SUPFAM" id="SSF55073">
    <property type="entry name" value="Nucleotide cyclase"/>
    <property type="match status" value="1"/>
</dbReference>
<name>A0A6J4JMZ7_9CHLR</name>
<feature type="transmembrane region" description="Helical" evidence="1">
    <location>
        <begin position="70"/>
        <end position="94"/>
    </location>
</feature>
<feature type="transmembrane region" description="Helical" evidence="1">
    <location>
        <begin position="106"/>
        <end position="127"/>
    </location>
</feature>
<feature type="transmembrane region" description="Helical" evidence="1">
    <location>
        <begin position="10"/>
        <end position="28"/>
    </location>
</feature>
<dbReference type="InterPro" id="IPR052163">
    <property type="entry name" value="DGC-Regulatory_Protein"/>
</dbReference>
<dbReference type="SMART" id="SM00267">
    <property type="entry name" value="GGDEF"/>
    <property type="match status" value="1"/>
</dbReference>
<dbReference type="CDD" id="cd01949">
    <property type="entry name" value="GGDEF"/>
    <property type="match status" value="1"/>
</dbReference>
<protein>
    <submittedName>
        <fullName evidence="3">Diguanylate cyclase/phosphodiesterase (GGDEF &amp; EAL domains) with PAS/PAC sensor(S)</fullName>
    </submittedName>
</protein>
<dbReference type="PROSITE" id="PS50887">
    <property type="entry name" value="GGDEF"/>
    <property type="match status" value="1"/>
</dbReference>
<evidence type="ECO:0000259" key="2">
    <source>
        <dbReference type="PROSITE" id="PS50887"/>
    </source>
</evidence>
<dbReference type="Gene3D" id="3.30.70.270">
    <property type="match status" value="1"/>
</dbReference>
<keyword evidence="1" id="KW-0812">Transmembrane</keyword>
<feature type="non-terminal residue" evidence="3">
    <location>
        <position position="330"/>
    </location>
</feature>
<sequence length="330" mass="35602">MDALPWRAKFYLGVLAVLATVVGGILVAQAPRLTFPELEVAALLTALLVLALSFPLHIAPKTKLSLHTSIIFAATLLFSPGIAVLIAVVGTILADVPRRQPADQTLFNAAQLALQVAICGTFLQLVGWSIIGITQFNQLIALVVTAVMMTVIELAAVSGIISFQTDQPLLHVMRQIFSFDPVEWMTQYALGVIGAIVLTQHVWLLPLLLPPAILLYRSGQRQAQLHAQTELLAHQAFHDALTELPNRALFLDRLQHALAATTRGDGQVGVLFLDLDGFKAVNDQLGHVAGDEVLRSVAQRLVPCVRPGDTVARFGGDEFVVLLDALSDVD</sequence>
<gene>
    <name evidence="3" type="ORF">AVDCRST_MAG93-3300</name>
</gene>
<feature type="transmembrane region" description="Helical" evidence="1">
    <location>
        <begin position="139"/>
        <end position="163"/>
    </location>
</feature>
<dbReference type="InterPro" id="IPR000160">
    <property type="entry name" value="GGDEF_dom"/>
</dbReference>
<evidence type="ECO:0000256" key="1">
    <source>
        <dbReference type="SAM" id="Phobius"/>
    </source>
</evidence>
<feature type="transmembrane region" description="Helical" evidence="1">
    <location>
        <begin position="40"/>
        <end position="58"/>
    </location>
</feature>
<keyword evidence="1" id="KW-1133">Transmembrane helix</keyword>
<dbReference type="Pfam" id="PF00990">
    <property type="entry name" value="GGDEF"/>
    <property type="match status" value="1"/>
</dbReference>
<dbReference type="EMBL" id="CADCTR010001128">
    <property type="protein sequence ID" value="CAA9282724.1"/>
    <property type="molecule type" value="Genomic_DNA"/>
</dbReference>
<organism evidence="3">
    <name type="scientific">uncultured Chloroflexia bacterium</name>
    <dbReference type="NCBI Taxonomy" id="1672391"/>
    <lineage>
        <taxon>Bacteria</taxon>
        <taxon>Bacillati</taxon>
        <taxon>Chloroflexota</taxon>
        <taxon>Chloroflexia</taxon>
        <taxon>environmental samples</taxon>
    </lineage>
</organism>
<evidence type="ECO:0000313" key="3">
    <source>
        <dbReference type="EMBL" id="CAA9282724.1"/>
    </source>
</evidence>
<feature type="domain" description="GGDEF" evidence="2">
    <location>
        <begin position="266"/>
        <end position="330"/>
    </location>
</feature>
<dbReference type="AlphaFoldDB" id="A0A6J4JMZ7"/>
<accession>A0A6J4JMZ7</accession>